<dbReference type="EMBL" id="CP012502">
    <property type="protein sequence ID" value="AOM82963.1"/>
    <property type="molecule type" value="Genomic_DNA"/>
</dbReference>
<dbReference type="KEGG" id="bbev:BBEV_1602"/>
<sequence length="358" mass="40877">MSSLTAKIVKEVKTMFEHLRPFLIGQRIIKTGIAVALTSMICLLFDLPAIYAVITAIVTIEPNTYDSIRKGMVRFPAAGIGAGIATLSVFFLGETYLTYTIAAVGTIYLCQKLKLFDGTLVATLTAVAMIPDLDGPLLMQFLTRLGTTTIGITVSSIVNVTIFPANYFKKIHDQTYRHIDEAKRVLQGIVMPYEMSGANSGDGLNYMKFKRSLAKTDQLMGYQRKELRVHRFRFKNYRNFLLLRERMDLLHRLELHLGNLYYIGRIQKLTLIERELLDEIGRLLPSLQYGDANGMSDEHYKIIHELDQALRYEYEAPTEGNEFDKTHYLNKNTRFFYELLSSFEVLGDLQTRQKNPSL</sequence>
<evidence type="ECO:0000313" key="8">
    <source>
        <dbReference type="Proteomes" id="UP000094463"/>
    </source>
</evidence>
<dbReference type="OrthoDB" id="2690036at2"/>
<organism evidence="7 8">
    <name type="scientific">Salisediminibacterium beveridgei</name>
    <dbReference type="NCBI Taxonomy" id="632773"/>
    <lineage>
        <taxon>Bacteria</taxon>
        <taxon>Bacillati</taxon>
        <taxon>Bacillota</taxon>
        <taxon>Bacilli</taxon>
        <taxon>Bacillales</taxon>
        <taxon>Bacillaceae</taxon>
        <taxon>Salisediminibacterium</taxon>
    </lineage>
</organism>
<name>A0A1D7QVC6_9BACI</name>
<protein>
    <recommendedName>
        <fullName evidence="9">Aromatic acid exporter family member 1</fullName>
    </recommendedName>
</protein>
<feature type="transmembrane region" description="Helical" evidence="6">
    <location>
        <begin position="33"/>
        <end position="60"/>
    </location>
</feature>
<evidence type="ECO:0008006" key="9">
    <source>
        <dbReference type="Google" id="ProtNLM"/>
    </source>
</evidence>
<feature type="transmembrane region" description="Helical" evidence="6">
    <location>
        <begin position="72"/>
        <end position="92"/>
    </location>
</feature>
<dbReference type="InterPro" id="IPR010343">
    <property type="entry name" value="ArAE_1"/>
</dbReference>
<keyword evidence="8" id="KW-1185">Reference proteome</keyword>
<dbReference type="Pfam" id="PF06081">
    <property type="entry name" value="ArAE_1"/>
    <property type="match status" value="1"/>
</dbReference>
<dbReference type="PATRIC" id="fig|632773.3.peg.1685"/>
<evidence type="ECO:0000256" key="4">
    <source>
        <dbReference type="ARBA" id="ARBA00022989"/>
    </source>
</evidence>
<evidence type="ECO:0000256" key="5">
    <source>
        <dbReference type="ARBA" id="ARBA00023136"/>
    </source>
</evidence>
<keyword evidence="3 6" id="KW-0812">Transmembrane</keyword>
<proteinExistence type="predicted"/>
<feature type="transmembrane region" description="Helical" evidence="6">
    <location>
        <begin position="113"/>
        <end position="130"/>
    </location>
</feature>
<dbReference type="STRING" id="632773.BBEV_1602"/>
<keyword evidence="2" id="KW-1003">Cell membrane</keyword>
<accession>A0A1D7QVC6</accession>
<gene>
    <name evidence="7" type="ORF">BBEV_1602</name>
</gene>
<evidence type="ECO:0000313" key="7">
    <source>
        <dbReference type="EMBL" id="AOM82963.1"/>
    </source>
</evidence>
<dbReference type="Proteomes" id="UP000094463">
    <property type="component" value="Chromosome"/>
</dbReference>
<keyword evidence="4 6" id="KW-1133">Transmembrane helix</keyword>
<evidence type="ECO:0000256" key="3">
    <source>
        <dbReference type="ARBA" id="ARBA00022692"/>
    </source>
</evidence>
<comment type="subcellular location">
    <subcellularLocation>
        <location evidence="1">Cell membrane</location>
        <topology evidence="1">Multi-pass membrane protein</topology>
    </subcellularLocation>
</comment>
<dbReference type="AlphaFoldDB" id="A0A1D7QVC6"/>
<evidence type="ECO:0000256" key="2">
    <source>
        <dbReference type="ARBA" id="ARBA00022475"/>
    </source>
</evidence>
<feature type="transmembrane region" description="Helical" evidence="6">
    <location>
        <begin position="150"/>
        <end position="168"/>
    </location>
</feature>
<evidence type="ECO:0000256" key="1">
    <source>
        <dbReference type="ARBA" id="ARBA00004651"/>
    </source>
</evidence>
<evidence type="ECO:0000256" key="6">
    <source>
        <dbReference type="SAM" id="Phobius"/>
    </source>
</evidence>
<dbReference type="RefSeq" id="WP_084007298.1">
    <property type="nucleotide sequence ID" value="NZ_CP012502.1"/>
</dbReference>
<keyword evidence="5 6" id="KW-0472">Membrane</keyword>
<reference evidence="7 8" key="1">
    <citation type="submission" date="2015-08" db="EMBL/GenBank/DDBJ databases">
        <title>The complete genome sequence of Bacillus beveridgei MLTeJB.</title>
        <authorList>
            <person name="Hanson T.E."/>
            <person name="Mesa C."/>
            <person name="Basesman S.M."/>
            <person name="Oremland R.S."/>
        </authorList>
    </citation>
    <scope>NUCLEOTIDE SEQUENCE [LARGE SCALE GENOMIC DNA]</scope>
    <source>
        <strain evidence="7 8">MLTeJB</strain>
    </source>
</reference>
<dbReference type="GO" id="GO:0005886">
    <property type="term" value="C:plasma membrane"/>
    <property type="evidence" value="ECO:0007669"/>
    <property type="project" value="UniProtKB-SubCell"/>
</dbReference>